<accession>A0A9P0MMU6</accession>
<dbReference type="OrthoDB" id="8180805at2759"/>
<organism evidence="2 3">
    <name type="scientific">Nezara viridula</name>
    <name type="common">Southern green stink bug</name>
    <name type="synonym">Cimex viridulus</name>
    <dbReference type="NCBI Taxonomy" id="85310"/>
    <lineage>
        <taxon>Eukaryota</taxon>
        <taxon>Metazoa</taxon>
        <taxon>Ecdysozoa</taxon>
        <taxon>Arthropoda</taxon>
        <taxon>Hexapoda</taxon>
        <taxon>Insecta</taxon>
        <taxon>Pterygota</taxon>
        <taxon>Neoptera</taxon>
        <taxon>Paraneoptera</taxon>
        <taxon>Hemiptera</taxon>
        <taxon>Heteroptera</taxon>
        <taxon>Panheteroptera</taxon>
        <taxon>Pentatomomorpha</taxon>
        <taxon>Pentatomoidea</taxon>
        <taxon>Pentatomidae</taxon>
        <taxon>Pentatominae</taxon>
        <taxon>Nezara</taxon>
    </lineage>
</organism>
<dbReference type="Proteomes" id="UP001152798">
    <property type="component" value="Chromosome 3"/>
</dbReference>
<feature type="compositionally biased region" description="Polar residues" evidence="1">
    <location>
        <begin position="73"/>
        <end position="89"/>
    </location>
</feature>
<evidence type="ECO:0000256" key="1">
    <source>
        <dbReference type="SAM" id="MobiDB-lite"/>
    </source>
</evidence>
<gene>
    <name evidence="2" type="ORF">NEZAVI_LOCUS6587</name>
</gene>
<name>A0A9P0MMU6_NEZVI</name>
<protein>
    <submittedName>
        <fullName evidence="2">Uncharacterized protein</fullName>
    </submittedName>
</protein>
<evidence type="ECO:0000313" key="3">
    <source>
        <dbReference type="Proteomes" id="UP001152798"/>
    </source>
</evidence>
<sequence>MKPKPRGSATSKKKAYYLANAMQFAVSFLKVGGNTSGILPKIDNEMTSLSPEAPITSYTPHINVSEEVLSESAVDQQYGSVSPQPSVSTPRRELLGSQRCSLSPSDPQGQHGKSNQKKTKQQTYKMKLTRPFWNTLPSRRKNFFH</sequence>
<evidence type="ECO:0000313" key="2">
    <source>
        <dbReference type="EMBL" id="CAH1396537.1"/>
    </source>
</evidence>
<reference evidence="2" key="1">
    <citation type="submission" date="2022-01" db="EMBL/GenBank/DDBJ databases">
        <authorList>
            <person name="King R."/>
        </authorList>
    </citation>
    <scope>NUCLEOTIDE SEQUENCE</scope>
</reference>
<feature type="compositionally biased region" description="Polar residues" evidence="1">
    <location>
        <begin position="98"/>
        <end position="112"/>
    </location>
</feature>
<dbReference type="AlphaFoldDB" id="A0A9P0MMU6"/>
<proteinExistence type="predicted"/>
<feature type="region of interest" description="Disordered" evidence="1">
    <location>
        <begin position="73"/>
        <end position="131"/>
    </location>
</feature>
<dbReference type="EMBL" id="OV725079">
    <property type="protein sequence ID" value="CAH1396537.1"/>
    <property type="molecule type" value="Genomic_DNA"/>
</dbReference>
<keyword evidence="3" id="KW-1185">Reference proteome</keyword>